<comment type="caution">
    <text evidence="4">The sequence shown here is derived from an EMBL/GenBank/DDBJ whole genome shotgun (WGS) entry which is preliminary data.</text>
</comment>
<keyword evidence="2 3" id="KW-0456">Lyase</keyword>
<evidence type="ECO:0000313" key="5">
    <source>
        <dbReference type="Proteomes" id="UP000076567"/>
    </source>
</evidence>
<dbReference type="HAMAP" id="MF_01830">
    <property type="entry name" value="Hydro_lyase"/>
    <property type="match status" value="1"/>
</dbReference>
<dbReference type="PANTHER" id="PTHR32022">
    <property type="entry name" value="D-GLUTAMATE CYCLASE, MITOCHONDRIAL"/>
    <property type="match status" value="1"/>
</dbReference>
<dbReference type="NCBIfam" id="NF003969">
    <property type="entry name" value="PRK05463.1"/>
    <property type="match status" value="1"/>
</dbReference>
<evidence type="ECO:0000256" key="1">
    <source>
        <dbReference type="ARBA" id="ARBA00007896"/>
    </source>
</evidence>
<dbReference type="Pfam" id="PF07286">
    <property type="entry name" value="D-Glu_cyclase"/>
    <property type="match status" value="1"/>
</dbReference>
<protein>
    <recommendedName>
        <fullName evidence="3">Putative hydro-lyase AWM68_13650</fullName>
        <ecNumber evidence="3">4.2.1.-</ecNumber>
    </recommendedName>
</protein>
<dbReference type="Proteomes" id="UP000076567">
    <property type="component" value="Unassembled WGS sequence"/>
</dbReference>
<dbReference type="EMBL" id="LRFC01000038">
    <property type="protein sequence ID" value="KZE64146.1"/>
    <property type="molecule type" value="Genomic_DNA"/>
</dbReference>
<dbReference type="AlphaFoldDB" id="A0A163PUA8"/>
<dbReference type="InterPro" id="IPR016938">
    <property type="entry name" value="UPF0317"/>
</dbReference>
<name>A0A163PUA8_9BACL</name>
<reference evidence="5" key="1">
    <citation type="submission" date="2016-01" db="EMBL/GenBank/DDBJ databases">
        <title>Draft genome of Chromobacterium sp. F49.</title>
        <authorList>
            <person name="Hong K.W."/>
        </authorList>
    </citation>
    <scope>NUCLEOTIDE SEQUENCE [LARGE SCALE GENOMIC DNA]</scope>
    <source>
        <strain evidence="5">P7IIIA</strain>
    </source>
</reference>
<dbReference type="PIRSF" id="PIRSF029755">
    <property type="entry name" value="UCP029755"/>
    <property type="match status" value="1"/>
</dbReference>
<dbReference type="InterPro" id="IPR009906">
    <property type="entry name" value="D-Glu_cyclase"/>
</dbReference>
<comment type="similarity">
    <text evidence="1 3">Belongs to the D-glutamate cyclase family.</text>
</comment>
<gene>
    <name evidence="4" type="ORF">AWM68_13650</name>
</gene>
<organism evidence="4 5">
    <name type="scientific">Fictibacillus phosphorivorans</name>
    <dbReference type="NCBI Taxonomy" id="1221500"/>
    <lineage>
        <taxon>Bacteria</taxon>
        <taxon>Bacillati</taxon>
        <taxon>Bacillota</taxon>
        <taxon>Bacilli</taxon>
        <taxon>Bacillales</taxon>
        <taxon>Fictibacillaceae</taxon>
        <taxon>Fictibacillus</taxon>
    </lineage>
</organism>
<dbReference type="PANTHER" id="PTHR32022:SF10">
    <property type="entry name" value="D-GLUTAMATE CYCLASE, MITOCHONDRIAL"/>
    <property type="match status" value="1"/>
</dbReference>
<dbReference type="RefSeq" id="WP_066245223.1">
    <property type="nucleotide sequence ID" value="NZ_LRFC01000038.1"/>
</dbReference>
<proteinExistence type="inferred from homology"/>
<dbReference type="SUPFAM" id="SSF160920">
    <property type="entry name" value="PSTPO5379-like"/>
    <property type="match status" value="1"/>
</dbReference>
<dbReference type="FunFam" id="3.30.2040.10:FF:000001">
    <property type="entry name" value="D-glutamate cyclase, mitochondrial"/>
    <property type="match status" value="1"/>
</dbReference>
<dbReference type="InterPro" id="IPR038021">
    <property type="entry name" value="Putative_hydro-lyase"/>
</dbReference>
<keyword evidence="5" id="KW-1185">Reference proteome</keyword>
<dbReference type="EC" id="4.2.1.-" evidence="3"/>
<dbReference type="GO" id="GO:0016829">
    <property type="term" value="F:lyase activity"/>
    <property type="evidence" value="ECO:0007669"/>
    <property type="project" value="UniProtKB-KW"/>
</dbReference>
<dbReference type="Gene3D" id="3.40.1640.10">
    <property type="entry name" value="PSTPO5379-like"/>
    <property type="match status" value="1"/>
</dbReference>
<accession>A0A163PUA8</accession>
<dbReference type="OrthoDB" id="149585at2"/>
<evidence type="ECO:0000313" key="4">
    <source>
        <dbReference type="EMBL" id="KZE64146.1"/>
    </source>
</evidence>
<evidence type="ECO:0000256" key="3">
    <source>
        <dbReference type="HAMAP-Rule" id="MF_01830"/>
    </source>
</evidence>
<dbReference type="Gene3D" id="3.30.2040.10">
    <property type="entry name" value="PSTPO5379-like domain"/>
    <property type="match status" value="1"/>
</dbReference>
<evidence type="ECO:0000256" key="2">
    <source>
        <dbReference type="ARBA" id="ARBA00023239"/>
    </source>
</evidence>
<sequence length="263" mass="29364">MNELDRLSPAEARDLIRRGEWEKPTSGLANGYTQGNLVVLPKELAFEFLLFCQRNPKPCPVLDVTEPGSAVPALVAPNADLSVDIPKYRVYRGGEMTEERTDIKELWNEDMVGFLLGCSFTFEHALMNNGIPVRHIERGWNVPMFKTNIQCVKAGRFEGPMVVSMRPIPEKDVVRAVQVTSRFPSVHGAPVHIGNPESIGIHDLYQPDFGDPVQIHEGEVPVFWACGVTPQAVAMHVKPEIMITHAPGHMFITDIRDEKYGVL</sequence>